<comment type="caution">
    <text evidence="1">The sequence shown here is derived from an EMBL/GenBank/DDBJ whole genome shotgun (WGS) entry which is preliminary data.</text>
</comment>
<proteinExistence type="predicted"/>
<dbReference type="Proteomes" id="UP001287356">
    <property type="component" value="Unassembled WGS sequence"/>
</dbReference>
<dbReference type="AlphaFoldDB" id="A0AAE0TYN1"/>
<protein>
    <submittedName>
        <fullName evidence="1">Uncharacterized protein</fullName>
    </submittedName>
</protein>
<sequence length="151" mass="16155">MRALGGVRAWRRGTGGRNTYRASCRRGGLVGSLAEGAVAEAITREFGKLGREYVSVDIWTWGLLFSREGVSRGARWGAVCGWSKAVSSPTRHQPAIGLWGLTGQFAYRRSPLAWVRVLIFVSVAQAMSDGGIGEHDGVGVMAMAMASNLLA</sequence>
<organism evidence="1 2">
    <name type="scientific">Lasiosphaeria ovina</name>
    <dbReference type="NCBI Taxonomy" id="92902"/>
    <lineage>
        <taxon>Eukaryota</taxon>
        <taxon>Fungi</taxon>
        <taxon>Dikarya</taxon>
        <taxon>Ascomycota</taxon>
        <taxon>Pezizomycotina</taxon>
        <taxon>Sordariomycetes</taxon>
        <taxon>Sordariomycetidae</taxon>
        <taxon>Sordariales</taxon>
        <taxon>Lasiosphaeriaceae</taxon>
        <taxon>Lasiosphaeria</taxon>
    </lineage>
</organism>
<reference evidence="1" key="2">
    <citation type="submission" date="2023-06" db="EMBL/GenBank/DDBJ databases">
        <authorList>
            <consortium name="Lawrence Berkeley National Laboratory"/>
            <person name="Haridas S."/>
            <person name="Hensen N."/>
            <person name="Bonometti L."/>
            <person name="Westerberg I."/>
            <person name="Brannstrom I.O."/>
            <person name="Guillou S."/>
            <person name="Cros-Aarteil S."/>
            <person name="Calhoun S."/>
            <person name="Kuo A."/>
            <person name="Mondo S."/>
            <person name="Pangilinan J."/>
            <person name="Riley R."/>
            <person name="Labutti K."/>
            <person name="Andreopoulos B."/>
            <person name="Lipzen A."/>
            <person name="Chen C."/>
            <person name="Yanf M."/>
            <person name="Daum C."/>
            <person name="Ng V."/>
            <person name="Clum A."/>
            <person name="Steindorff A."/>
            <person name="Ohm R."/>
            <person name="Martin F."/>
            <person name="Silar P."/>
            <person name="Natvig D."/>
            <person name="Lalanne C."/>
            <person name="Gautier V."/>
            <person name="Ament-Velasquez S.L."/>
            <person name="Kruys A."/>
            <person name="Hutchinson M.I."/>
            <person name="Powell A.J."/>
            <person name="Barry K."/>
            <person name="Miller A.N."/>
            <person name="Grigoriev I.V."/>
            <person name="Debuchy R."/>
            <person name="Gladieux P."/>
            <person name="Thoren M.H."/>
            <person name="Johannesson H."/>
        </authorList>
    </citation>
    <scope>NUCLEOTIDE SEQUENCE</scope>
    <source>
        <strain evidence="1">CBS 958.72</strain>
    </source>
</reference>
<dbReference type="EMBL" id="JAULSN010000001">
    <property type="protein sequence ID" value="KAK3384250.1"/>
    <property type="molecule type" value="Genomic_DNA"/>
</dbReference>
<gene>
    <name evidence="1" type="ORF">B0T24DRAFT_77142</name>
</gene>
<name>A0AAE0TYN1_9PEZI</name>
<keyword evidence="2" id="KW-1185">Reference proteome</keyword>
<reference evidence="1" key="1">
    <citation type="journal article" date="2023" name="Mol. Phylogenet. Evol.">
        <title>Genome-scale phylogeny and comparative genomics of the fungal order Sordariales.</title>
        <authorList>
            <person name="Hensen N."/>
            <person name="Bonometti L."/>
            <person name="Westerberg I."/>
            <person name="Brannstrom I.O."/>
            <person name="Guillou S."/>
            <person name="Cros-Aarteil S."/>
            <person name="Calhoun S."/>
            <person name="Haridas S."/>
            <person name="Kuo A."/>
            <person name="Mondo S."/>
            <person name="Pangilinan J."/>
            <person name="Riley R."/>
            <person name="LaButti K."/>
            <person name="Andreopoulos B."/>
            <person name="Lipzen A."/>
            <person name="Chen C."/>
            <person name="Yan M."/>
            <person name="Daum C."/>
            <person name="Ng V."/>
            <person name="Clum A."/>
            <person name="Steindorff A."/>
            <person name="Ohm R.A."/>
            <person name="Martin F."/>
            <person name="Silar P."/>
            <person name="Natvig D.O."/>
            <person name="Lalanne C."/>
            <person name="Gautier V."/>
            <person name="Ament-Velasquez S.L."/>
            <person name="Kruys A."/>
            <person name="Hutchinson M.I."/>
            <person name="Powell A.J."/>
            <person name="Barry K."/>
            <person name="Miller A.N."/>
            <person name="Grigoriev I.V."/>
            <person name="Debuchy R."/>
            <person name="Gladieux P."/>
            <person name="Hiltunen Thoren M."/>
            <person name="Johannesson H."/>
        </authorList>
    </citation>
    <scope>NUCLEOTIDE SEQUENCE</scope>
    <source>
        <strain evidence="1">CBS 958.72</strain>
    </source>
</reference>
<evidence type="ECO:0000313" key="1">
    <source>
        <dbReference type="EMBL" id="KAK3384250.1"/>
    </source>
</evidence>
<accession>A0AAE0TYN1</accession>
<evidence type="ECO:0000313" key="2">
    <source>
        <dbReference type="Proteomes" id="UP001287356"/>
    </source>
</evidence>